<proteinExistence type="predicted"/>
<evidence type="ECO:0000259" key="2">
    <source>
        <dbReference type="Pfam" id="PF00881"/>
    </source>
</evidence>
<dbReference type="PANTHER" id="PTHR23026:SF125">
    <property type="entry name" value="OXYGEN-INSENSITIVE NAD(P)H NITROREDUCTASE"/>
    <property type="match status" value="1"/>
</dbReference>
<accession>A0ABX9KHM9</accession>
<dbReference type="RefSeq" id="WP_114642085.1">
    <property type="nucleotide sequence ID" value="NZ_JAACIO010000009.1"/>
</dbReference>
<dbReference type="Pfam" id="PF00881">
    <property type="entry name" value="Nitroreductase"/>
    <property type="match status" value="1"/>
</dbReference>
<dbReference type="InterPro" id="IPR029479">
    <property type="entry name" value="Nitroreductase"/>
</dbReference>
<dbReference type="CDD" id="cd02136">
    <property type="entry name" value="PnbA_NfnB-like"/>
    <property type="match status" value="1"/>
</dbReference>
<dbReference type="Proteomes" id="UP000263486">
    <property type="component" value="Unassembled WGS sequence"/>
</dbReference>
<dbReference type="EMBL" id="QUAJ01000009">
    <property type="protein sequence ID" value="REI41580.1"/>
    <property type="molecule type" value="Genomic_DNA"/>
</dbReference>
<sequence>MNEILKIIKDRRTTRSYKKEMITEIELNEIIEAGMWAPSGHNRQPWHFTIIENKEIMKKINFETKEVCKNIDDPLYFGWANNNEYDAFYDAPVLILLSYSDDGFSPIDDLGAVSQNMGLAAESIGIGSCWIGFINKLFESSGEKQKEYAKLLKIPKGYTLHHGIVFGYPAKEKLKSQPRKGSFNRIK</sequence>
<name>A0ABX9KHM9_9FUSO</name>
<evidence type="ECO:0000313" key="4">
    <source>
        <dbReference type="Proteomes" id="UP000263486"/>
    </source>
</evidence>
<gene>
    <name evidence="3" type="ORF">DYH56_06635</name>
</gene>
<keyword evidence="4" id="KW-1185">Reference proteome</keyword>
<organism evidence="3 4">
    <name type="scientific">Psychrilyobacter piezotolerans</name>
    <dbReference type="NCBI Taxonomy" id="2293438"/>
    <lineage>
        <taxon>Bacteria</taxon>
        <taxon>Fusobacteriati</taxon>
        <taxon>Fusobacteriota</taxon>
        <taxon>Fusobacteriia</taxon>
        <taxon>Fusobacteriales</taxon>
        <taxon>Fusobacteriaceae</taxon>
        <taxon>Psychrilyobacter</taxon>
    </lineage>
</organism>
<dbReference type="InterPro" id="IPR000415">
    <property type="entry name" value="Nitroreductase-like"/>
</dbReference>
<evidence type="ECO:0000313" key="3">
    <source>
        <dbReference type="EMBL" id="REI41580.1"/>
    </source>
</evidence>
<comment type="caution">
    <text evidence="3">The sequence shown here is derived from an EMBL/GenBank/DDBJ whole genome shotgun (WGS) entry which is preliminary data.</text>
</comment>
<evidence type="ECO:0000256" key="1">
    <source>
        <dbReference type="ARBA" id="ARBA00023027"/>
    </source>
</evidence>
<reference evidence="3 4" key="1">
    <citation type="submission" date="2018-08" db="EMBL/GenBank/DDBJ databases">
        <title>Draft genome sequence of Psychrilyobacter sp. strain SD5 isolated from Black Sea water.</title>
        <authorList>
            <person name="Yadav S."/>
            <person name="Villanueva L."/>
            <person name="Damste J.S.S."/>
        </authorList>
    </citation>
    <scope>NUCLEOTIDE SEQUENCE [LARGE SCALE GENOMIC DNA]</scope>
    <source>
        <strain evidence="3 4">SD5</strain>
    </source>
</reference>
<dbReference type="Gene3D" id="3.40.109.10">
    <property type="entry name" value="NADH Oxidase"/>
    <property type="match status" value="1"/>
</dbReference>
<dbReference type="PANTHER" id="PTHR23026">
    <property type="entry name" value="NADPH NITROREDUCTASE"/>
    <property type="match status" value="1"/>
</dbReference>
<dbReference type="SUPFAM" id="SSF55469">
    <property type="entry name" value="FMN-dependent nitroreductase-like"/>
    <property type="match status" value="1"/>
</dbReference>
<dbReference type="InterPro" id="IPR050627">
    <property type="entry name" value="Nitroreductase/BluB"/>
</dbReference>
<feature type="domain" description="Nitroreductase" evidence="2">
    <location>
        <begin position="8"/>
        <end position="168"/>
    </location>
</feature>
<protein>
    <submittedName>
        <fullName evidence="3">Nitroreductase family protein</fullName>
    </submittedName>
</protein>
<keyword evidence="1" id="KW-0520">NAD</keyword>